<dbReference type="Proteomes" id="UP000198507">
    <property type="component" value="Unassembled WGS sequence"/>
</dbReference>
<keyword evidence="4 5" id="KW-0472">Membrane</keyword>
<evidence type="ECO:0000256" key="3">
    <source>
        <dbReference type="ARBA" id="ARBA00022989"/>
    </source>
</evidence>
<dbReference type="OrthoDB" id="5191773at2"/>
<evidence type="ECO:0000256" key="5">
    <source>
        <dbReference type="SAM" id="Phobius"/>
    </source>
</evidence>
<gene>
    <name evidence="7" type="ORF">SAMN04488546_3572</name>
</gene>
<evidence type="ECO:0000313" key="8">
    <source>
        <dbReference type="Proteomes" id="UP000198507"/>
    </source>
</evidence>
<dbReference type="GO" id="GO:0000271">
    <property type="term" value="P:polysaccharide biosynthetic process"/>
    <property type="evidence" value="ECO:0007669"/>
    <property type="project" value="InterPro"/>
</dbReference>
<dbReference type="GO" id="GO:0016020">
    <property type="term" value="C:membrane"/>
    <property type="evidence" value="ECO:0007669"/>
    <property type="project" value="UniProtKB-SubCell"/>
</dbReference>
<reference evidence="8" key="1">
    <citation type="submission" date="2016-10" db="EMBL/GenBank/DDBJ databases">
        <authorList>
            <person name="Varghese N."/>
            <person name="Submissions S."/>
        </authorList>
    </citation>
    <scope>NUCLEOTIDE SEQUENCE [LARGE SCALE GENOMIC DNA]</scope>
    <source>
        <strain evidence="8">DSM 44209</strain>
    </source>
</reference>
<feature type="transmembrane region" description="Helical" evidence="5">
    <location>
        <begin position="38"/>
        <end position="59"/>
    </location>
</feature>
<dbReference type="EMBL" id="FOIE01000008">
    <property type="protein sequence ID" value="SET77912.1"/>
    <property type="molecule type" value="Genomic_DNA"/>
</dbReference>
<keyword evidence="2 5" id="KW-0812">Transmembrane</keyword>
<evidence type="ECO:0000256" key="1">
    <source>
        <dbReference type="ARBA" id="ARBA00004141"/>
    </source>
</evidence>
<sequence length="148" mass="15785">MSGRTRRLVRQVLSFVLGSGLGLTADLLVFALGVRLGAAPWLANVVSAGCAVVVVYFFVTKHTFAAERSRTGFLLFVGWYVVSIALFSGFIEVLHAQTGWAPFVCKLVSLPPSFAANFVASRLLLHRRGASGPARDRDPAPAHDTAGA</sequence>
<proteinExistence type="predicted"/>
<keyword evidence="8" id="KW-1185">Reference proteome</keyword>
<dbReference type="Pfam" id="PF04138">
    <property type="entry name" value="GtrA_DPMS_TM"/>
    <property type="match status" value="1"/>
</dbReference>
<protein>
    <submittedName>
        <fullName evidence="7">GtrA-like protein</fullName>
    </submittedName>
</protein>
<feature type="transmembrane region" description="Helical" evidence="5">
    <location>
        <begin position="100"/>
        <end position="125"/>
    </location>
</feature>
<accession>A0A1I0H512</accession>
<evidence type="ECO:0000313" key="7">
    <source>
        <dbReference type="EMBL" id="SET77912.1"/>
    </source>
</evidence>
<keyword evidence="3 5" id="KW-1133">Transmembrane helix</keyword>
<name>A0A1I0H512_9ACTN</name>
<dbReference type="AlphaFoldDB" id="A0A1I0H512"/>
<evidence type="ECO:0000259" key="6">
    <source>
        <dbReference type="Pfam" id="PF04138"/>
    </source>
</evidence>
<organism evidence="7 8">
    <name type="scientific">Geodermatophilus poikilotrophus</name>
    <dbReference type="NCBI Taxonomy" id="1333667"/>
    <lineage>
        <taxon>Bacteria</taxon>
        <taxon>Bacillati</taxon>
        <taxon>Actinomycetota</taxon>
        <taxon>Actinomycetes</taxon>
        <taxon>Geodermatophilales</taxon>
        <taxon>Geodermatophilaceae</taxon>
        <taxon>Geodermatophilus</taxon>
    </lineage>
</organism>
<feature type="transmembrane region" description="Helical" evidence="5">
    <location>
        <begin position="12"/>
        <end position="32"/>
    </location>
</feature>
<dbReference type="RefSeq" id="WP_139206932.1">
    <property type="nucleotide sequence ID" value="NZ_FOIE01000008.1"/>
</dbReference>
<feature type="transmembrane region" description="Helical" evidence="5">
    <location>
        <begin position="71"/>
        <end position="94"/>
    </location>
</feature>
<dbReference type="InterPro" id="IPR007267">
    <property type="entry name" value="GtrA_DPMS_TM"/>
</dbReference>
<comment type="subcellular location">
    <subcellularLocation>
        <location evidence="1">Membrane</location>
        <topology evidence="1">Multi-pass membrane protein</topology>
    </subcellularLocation>
</comment>
<evidence type="ECO:0000256" key="4">
    <source>
        <dbReference type="ARBA" id="ARBA00023136"/>
    </source>
</evidence>
<feature type="domain" description="GtrA/DPMS transmembrane" evidence="6">
    <location>
        <begin position="15"/>
        <end position="124"/>
    </location>
</feature>
<evidence type="ECO:0000256" key="2">
    <source>
        <dbReference type="ARBA" id="ARBA00022692"/>
    </source>
</evidence>